<keyword evidence="1" id="KW-0068">Autocatalytic cleavage</keyword>
<dbReference type="NCBIfam" id="TIGR01443">
    <property type="entry name" value="intein_Cterm"/>
    <property type="match status" value="1"/>
</dbReference>
<dbReference type="InterPro" id="IPR028992">
    <property type="entry name" value="Hedgehog/Intein_dom"/>
</dbReference>
<dbReference type="SUPFAM" id="SSF51294">
    <property type="entry name" value="Hedgehog/intein (Hint) domain"/>
    <property type="match status" value="1"/>
</dbReference>
<reference evidence="5 6" key="1">
    <citation type="submission" date="2018-08" db="EMBL/GenBank/DDBJ databases">
        <title>A genome reference for cultivated species of the human gut microbiota.</title>
        <authorList>
            <person name="Zou Y."/>
            <person name="Xue W."/>
            <person name="Luo G."/>
        </authorList>
    </citation>
    <scope>NUCLEOTIDE SEQUENCE [LARGE SCALE GENOMIC DNA]</scope>
    <source>
        <strain evidence="5 6">AM30-4</strain>
    </source>
</reference>
<dbReference type="InterPro" id="IPR006141">
    <property type="entry name" value="Intein_N"/>
</dbReference>
<dbReference type="InterPro" id="IPR027434">
    <property type="entry name" value="Homing_endonucl"/>
</dbReference>
<dbReference type="InterPro" id="IPR030934">
    <property type="entry name" value="Intein_C"/>
</dbReference>
<organism evidence="5 6">
    <name type="scientific">Parabacteroides distasonis</name>
    <dbReference type="NCBI Taxonomy" id="823"/>
    <lineage>
        <taxon>Bacteria</taxon>
        <taxon>Pseudomonadati</taxon>
        <taxon>Bacteroidota</taxon>
        <taxon>Bacteroidia</taxon>
        <taxon>Bacteroidales</taxon>
        <taxon>Tannerellaceae</taxon>
        <taxon>Parabacteroides</taxon>
    </lineage>
</organism>
<evidence type="ECO:0000313" key="6">
    <source>
        <dbReference type="Proteomes" id="UP000284660"/>
    </source>
</evidence>
<dbReference type="Pfam" id="PF13403">
    <property type="entry name" value="Hint_2"/>
    <property type="match status" value="1"/>
</dbReference>
<dbReference type="GO" id="GO:0016539">
    <property type="term" value="P:intein-mediated protein splicing"/>
    <property type="evidence" value="ECO:0007669"/>
    <property type="project" value="InterPro"/>
</dbReference>
<evidence type="ECO:0000256" key="1">
    <source>
        <dbReference type="ARBA" id="ARBA00022813"/>
    </source>
</evidence>
<dbReference type="Gene3D" id="2.170.16.10">
    <property type="entry name" value="Hedgehog/Intein (Hint) domain"/>
    <property type="match status" value="1"/>
</dbReference>
<evidence type="ECO:0000256" key="2">
    <source>
        <dbReference type="ARBA" id="ARBA00023000"/>
    </source>
</evidence>
<dbReference type="Gene3D" id="3.10.28.10">
    <property type="entry name" value="Homing endonucleases"/>
    <property type="match status" value="1"/>
</dbReference>
<comment type="caution">
    <text evidence="5">The sequence shown here is derived from an EMBL/GenBank/DDBJ whole genome shotgun (WGS) entry which is preliminary data.</text>
</comment>
<protein>
    <submittedName>
        <fullName evidence="5">Phage portal protein</fullName>
    </submittedName>
</protein>
<keyword evidence="2" id="KW-0651">Protein splicing</keyword>
<accession>A0A3R5WAN1</accession>
<sequence length="741" mass="85891">MIEQEFGGKFDNYMTAYSWGYYIRNIMPDPNNFKRSNHTEIPQDLVTSSLEDRKNFLKGLLKEVNIKNNGKYEFMSRSEKFANQLVDILRSVGAIATITKSKGKGTVIKYYVRFSFDPRFNKMIKPTITPKHRRYIRQVIELDDPKECRCITLDSDEQLYITDDFLVTHNSYIGSAWLVSSCMRFPNIRAVVARKTIKSLKESTFITIKKVMKEWGLKEDENFCINNIEGTITFWNESVIMMKEMADLPADLDFSRFGSMEATIVFVDEASEISERAADVMFSRIRWKTSETFKTPKMFLSCNPAACWLRERFVQDEEGNPVKCRDGEVFIRFSIFDNPDESFRQIYEASLNKIKNNATRERLLYGNWDFVEANAMTLYKGFSGDKHLVQNLKENVYDPMKPLILGFDFNVFPHMTCEVVQIDWENKNVYFLEEFLGKPEDKLNNTPKFAQYVKDKLLESKQIGGVVLTDDPAGLARNTQTEDGVNNFTIIQSCMNNTILRPKQNILAKQPPQKNRVDWINELFDGLDGWNIYIDLRCRKLTEDLVYQIRNEDGTKNKQKVTDPKTKVRYEKYGHCFAAGTMITTKEGEIPIENVKAGDYVLTREGYKKVTFSEITGKNVMVKDYSIGDTNITCTPDHLFYTIEDGFAEIDKIIQKTFVTCEKTKKLSVRKSNERIIDKVYDITVEDRHEFFANGILVHNCTDVLDYILCTFLSKSWLKYQRGGQTGTVLTTSIIKPQFSY</sequence>
<dbReference type="SMART" id="SM00306">
    <property type="entry name" value="HintN"/>
    <property type="match status" value="1"/>
</dbReference>
<name>A0A3R5WAN1_PARDI</name>
<dbReference type="InterPro" id="IPR027417">
    <property type="entry name" value="P-loop_NTPase"/>
</dbReference>
<evidence type="ECO:0000259" key="3">
    <source>
        <dbReference type="SMART" id="SM00305"/>
    </source>
</evidence>
<dbReference type="SMART" id="SM00305">
    <property type="entry name" value="HintC"/>
    <property type="match status" value="1"/>
</dbReference>
<evidence type="ECO:0000313" key="5">
    <source>
        <dbReference type="EMBL" id="RHD77897.1"/>
    </source>
</evidence>
<dbReference type="AlphaFoldDB" id="A0A3R5WAN1"/>
<dbReference type="Pfam" id="PF04466">
    <property type="entry name" value="Terminase_3"/>
    <property type="match status" value="1"/>
</dbReference>
<proteinExistence type="predicted"/>
<dbReference type="InterPro" id="IPR035412">
    <property type="entry name" value="Terminase_L_N"/>
</dbReference>
<evidence type="ECO:0000259" key="4">
    <source>
        <dbReference type="SMART" id="SM00306"/>
    </source>
</evidence>
<dbReference type="SUPFAM" id="SSF55608">
    <property type="entry name" value="Homing endonucleases"/>
    <property type="match status" value="1"/>
</dbReference>
<dbReference type="CDD" id="cd00081">
    <property type="entry name" value="Hint"/>
    <property type="match status" value="1"/>
</dbReference>
<dbReference type="Gene3D" id="3.40.50.300">
    <property type="entry name" value="P-loop containing nucleotide triphosphate hydrolases"/>
    <property type="match status" value="1"/>
</dbReference>
<gene>
    <name evidence="5" type="ORF">DW782_01005</name>
</gene>
<dbReference type="EMBL" id="QSJN01000001">
    <property type="protein sequence ID" value="RHD77897.1"/>
    <property type="molecule type" value="Genomic_DNA"/>
</dbReference>
<dbReference type="RefSeq" id="WP_008779745.1">
    <property type="nucleotide sequence ID" value="NZ_JBFCSW010000002.1"/>
</dbReference>
<dbReference type="PROSITE" id="PS50817">
    <property type="entry name" value="INTEIN_N_TER"/>
    <property type="match status" value="1"/>
</dbReference>
<dbReference type="Proteomes" id="UP000284660">
    <property type="component" value="Unassembled WGS sequence"/>
</dbReference>
<dbReference type="PROSITE" id="PS50818">
    <property type="entry name" value="INTEIN_C_TER"/>
    <property type="match status" value="1"/>
</dbReference>
<dbReference type="InterPro" id="IPR003587">
    <property type="entry name" value="Hint_dom_N"/>
</dbReference>
<feature type="domain" description="Hint" evidence="3">
    <location>
        <begin position="661"/>
        <end position="706"/>
    </location>
</feature>
<feature type="domain" description="Hint" evidence="4">
    <location>
        <begin position="574"/>
        <end position="657"/>
    </location>
</feature>
<dbReference type="InterPro" id="IPR036844">
    <property type="entry name" value="Hint_dom_sf"/>
</dbReference>
<dbReference type="InterPro" id="IPR003586">
    <property type="entry name" value="Hint_dom_C"/>
</dbReference>